<comment type="caution">
    <text evidence="4">The sequence shown here is derived from an EMBL/GenBank/DDBJ whole genome shotgun (WGS) entry which is preliminary data.</text>
</comment>
<dbReference type="InterPro" id="IPR010982">
    <property type="entry name" value="Lambda_DNA-bd_dom_sf"/>
</dbReference>
<feature type="domain" description="HTH cro/C1-type" evidence="3">
    <location>
        <begin position="24"/>
        <end position="81"/>
    </location>
</feature>
<dbReference type="InterPro" id="IPR001387">
    <property type="entry name" value="Cro/C1-type_HTH"/>
</dbReference>
<dbReference type="SUPFAM" id="SSF50978">
    <property type="entry name" value="WD40 repeat-like"/>
    <property type="match status" value="2"/>
</dbReference>
<accession>A0A1J5QPA2</accession>
<reference evidence="4" key="1">
    <citation type="submission" date="2016-10" db="EMBL/GenBank/DDBJ databases">
        <title>Sequence of Gallionella enrichment culture.</title>
        <authorList>
            <person name="Poehlein A."/>
            <person name="Muehling M."/>
            <person name="Daniel R."/>
        </authorList>
    </citation>
    <scope>NUCLEOTIDE SEQUENCE</scope>
</reference>
<organism evidence="4">
    <name type="scientific">mine drainage metagenome</name>
    <dbReference type="NCBI Taxonomy" id="410659"/>
    <lineage>
        <taxon>unclassified sequences</taxon>
        <taxon>metagenomes</taxon>
        <taxon>ecological metagenomes</taxon>
    </lineage>
</organism>
<evidence type="ECO:0000256" key="1">
    <source>
        <dbReference type="ARBA" id="ARBA00022574"/>
    </source>
</evidence>
<dbReference type="InterPro" id="IPR019775">
    <property type="entry name" value="WD40_repeat_CS"/>
</dbReference>
<dbReference type="PROSITE" id="PS50943">
    <property type="entry name" value="HTH_CROC1"/>
    <property type="match status" value="1"/>
</dbReference>
<dbReference type="PROSITE" id="PS50082">
    <property type="entry name" value="WD_REPEATS_2"/>
    <property type="match status" value="7"/>
</dbReference>
<dbReference type="Pfam" id="PF13560">
    <property type="entry name" value="HTH_31"/>
    <property type="match status" value="1"/>
</dbReference>
<dbReference type="InterPro" id="IPR001680">
    <property type="entry name" value="WD40_rpt"/>
</dbReference>
<keyword evidence="2" id="KW-0677">Repeat</keyword>
<dbReference type="InterPro" id="IPR049052">
    <property type="entry name" value="nSTAND1"/>
</dbReference>
<dbReference type="AlphaFoldDB" id="A0A1J5QPA2"/>
<dbReference type="CDD" id="cd00200">
    <property type="entry name" value="WD40"/>
    <property type="match status" value="2"/>
</dbReference>
<dbReference type="Pfam" id="PF00400">
    <property type="entry name" value="WD40"/>
    <property type="match status" value="8"/>
</dbReference>
<dbReference type="GO" id="GO:0003677">
    <property type="term" value="F:DNA binding"/>
    <property type="evidence" value="ECO:0007669"/>
    <property type="project" value="InterPro"/>
</dbReference>
<dbReference type="PANTHER" id="PTHR22847:SF637">
    <property type="entry name" value="WD REPEAT DOMAIN 5B"/>
    <property type="match status" value="1"/>
</dbReference>
<dbReference type="Gene3D" id="1.10.260.40">
    <property type="entry name" value="lambda repressor-like DNA-binding domains"/>
    <property type="match status" value="1"/>
</dbReference>
<name>A0A1J5QPA2_9ZZZZ</name>
<sequence length="1257" mass="130376">MSVDERPDLSPDDLSSREDLAGALTVLRERQGMTVRDVAHAAGLPVATVGGYLSGRHLPPLATVGQFTRVLTSLGVGSDELPAWVAAVNRLRRAPGRRSAATPAPYRGLAAYQPEDAALFFGREGLTDALVARVTGNPATPLVVIGSSGSGKSSVLRAGLAARLGERGVPVVVVTPGADPLATLEQVRDAGGLGDRTVLVVDQLEEVFASERTPAETLVFLDRLDAIHREGAVVVIGLRADFFDRALEIDLLAHWLGENQLLVGPLTLEGLRRVVVEPARAVGIEVEDALLDVLLSDATTGSPSPTGAGLDPGVLPLLSHALYVTWLTSSGRRLTLAHYREAGGLAGAIAKTAEEVYESLTEEQRDAARRTLLRLVRVRDGAPDTRRPADRAEFTAQASLDVVAACVDARLLTSDRGHVQLAHEALINAWPRFRVWLAADRDGLRTHGRLTEAVDHWLVAGRDPDLLYRGSALDVALSWIAGTDGNHELTALEREFLEQSSAADAARVLARRRSTLRLRALAAGLGVLALSTGGLATATVVQSRAVGRNRDLAVSRQLAVTSQSLAGTDTALAGQVAVSAYRTADTVEARTALLSASGRTQVARLAQTHSIVNSLDVSPDGSVVALATDASTLVLWSTGVPGRRVASVTVPDKSLYAVRFSAEGHLVAAGGDGGRLEVWSAADPGHPVSIAVTGADVGGTIYDVAFSADGTTVAVAASDGTVHLWTIGSDGAVTPAGSVPALGGTAQAVAVSRDGRVVAEAGSQGTVALWDVADPSHPVQLGATFVAADGPVTSVAMSPDGHLLAVGSRDSRVHLWSISDPAHPTAGRTLTGPTSWVNHVRFSADGTVLAAASSDKRVWVWDVATGAAIRSLVTPATGIAVGWSPDGASLFSSGADGVLREWTFPGPTLSGFSSIPGQGVFGAHVLATATTDGVRLWDANHPDDPTLLSLAPPPGKARLDGAVAVSDALSLVVAGDTSGAVHFWDISDPKAPRYLTSVQAHTDWVESVSFDTSGTRMSVTSDDASITLWDLSHGVPSAPTSRLGDLGGMVYSAAFSPDARTMVASVLSGHVLMIDVSDLAHPRVIGAPITGPVGYVYSAAFSPDGHTIAAGGNDSSIWLWDVRDPARPTRLGTPLVWADGYAANLAFSPDGRLLAAAMTDGTVRLWDVAAPSRPVRWASLDGISGSVYGVAFSPDGAFVSGAGADKTVRIWDTSLSAAQATVCASALHGIPISATEWSRVVGDVPFSEPCGSVSVVR</sequence>
<protein>
    <submittedName>
        <fullName evidence="4">WD domain, G-beta repeat</fullName>
    </submittedName>
</protein>
<dbReference type="InterPro" id="IPR027417">
    <property type="entry name" value="P-loop_NTPase"/>
</dbReference>
<dbReference type="InterPro" id="IPR015943">
    <property type="entry name" value="WD40/YVTN_repeat-like_dom_sf"/>
</dbReference>
<dbReference type="EMBL" id="MLJW01000560">
    <property type="protein sequence ID" value="OIQ85218.1"/>
    <property type="molecule type" value="Genomic_DNA"/>
</dbReference>
<dbReference type="SMART" id="SM00530">
    <property type="entry name" value="HTH_XRE"/>
    <property type="match status" value="1"/>
</dbReference>
<evidence type="ECO:0000259" key="3">
    <source>
        <dbReference type="PROSITE" id="PS50943"/>
    </source>
</evidence>
<dbReference type="Gene3D" id="2.130.10.10">
    <property type="entry name" value="YVTN repeat-like/Quinoprotein amine dehydrogenase"/>
    <property type="match status" value="4"/>
</dbReference>
<dbReference type="Pfam" id="PF20703">
    <property type="entry name" value="nSTAND1"/>
    <property type="match status" value="1"/>
</dbReference>
<dbReference type="PANTHER" id="PTHR22847">
    <property type="entry name" value="WD40 REPEAT PROTEIN"/>
    <property type="match status" value="1"/>
</dbReference>
<dbReference type="PROSITE" id="PS50294">
    <property type="entry name" value="WD_REPEATS_REGION"/>
    <property type="match status" value="6"/>
</dbReference>
<dbReference type="PROSITE" id="PS00678">
    <property type="entry name" value="WD_REPEATS_1"/>
    <property type="match status" value="3"/>
</dbReference>
<evidence type="ECO:0000313" key="4">
    <source>
        <dbReference type="EMBL" id="OIQ85218.1"/>
    </source>
</evidence>
<gene>
    <name evidence="4" type="ORF">GALL_329510</name>
</gene>
<dbReference type="InterPro" id="IPR036322">
    <property type="entry name" value="WD40_repeat_dom_sf"/>
</dbReference>
<dbReference type="SUPFAM" id="SSF52540">
    <property type="entry name" value="P-loop containing nucleoside triphosphate hydrolases"/>
    <property type="match status" value="1"/>
</dbReference>
<dbReference type="SMART" id="SM00320">
    <property type="entry name" value="WD40"/>
    <property type="match status" value="13"/>
</dbReference>
<dbReference type="SUPFAM" id="SSF47413">
    <property type="entry name" value="lambda repressor-like DNA-binding domains"/>
    <property type="match status" value="1"/>
</dbReference>
<dbReference type="CDD" id="cd00093">
    <property type="entry name" value="HTH_XRE"/>
    <property type="match status" value="1"/>
</dbReference>
<keyword evidence="1" id="KW-0853">WD repeat</keyword>
<evidence type="ECO:0000256" key="2">
    <source>
        <dbReference type="ARBA" id="ARBA00022737"/>
    </source>
</evidence>
<proteinExistence type="predicted"/>